<feature type="binding site" evidence="4">
    <location>
        <position position="22"/>
    </location>
    <ligand>
        <name>Mg(2+)</name>
        <dbReference type="ChEBI" id="CHEBI:18420"/>
    </ligand>
</feature>
<dbReference type="GO" id="GO:0003924">
    <property type="term" value="F:GTPase activity"/>
    <property type="evidence" value="ECO:0007669"/>
    <property type="project" value="InterPro"/>
</dbReference>
<evidence type="ECO:0000313" key="7">
    <source>
        <dbReference type="Proteomes" id="UP000288216"/>
    </source>
</evidence>
<keyword evidence="2 3" id="KW-0342">GTP-binding</keyword>
<dbReference type="STRING" id="75743.A0A401Q580"/>
<feature type="non-terminal residue" evidence="6">
    <location>
        <position position="1"/>
    </location>
</feature>
<dbReference type="SMART" id="SM00178">
    <property type="entry name" value="SAR"/>
    <property type="match status" value="1"/>
</dbReference>
<proteinExistence type="inferred from homology"/>
<accession>A0A401Q580</accession>
<dbReference type="SUPFAM" id="SSF52540">
    <property type="entry name" value="P-loop containing nucleoside triphosphate hydrolases"/>
    <property type="match status" value="1"/>
</dbReference>
<dbReference type="NCBIfam" id="TIGR00231">
    <property type="entry name" value="small_GTP"/>
    <property type="match status" value="1"/>
</dbReference>
<dbReference type="InterPro" id="IPR005225">
    <property type="entry name" value="Small_GTP-bd"/>
</dbReference>
<dbReference type="EMBL" id="BFAA01012349">
    <property type="protein sequence ID" value="GCB80507.1"/>
    <property type="molecule type" value="Genomic_DNA"/>
</dbReference>
<evidence type="ECO:0000256" key="1">
    <source>
        <dbReference type="ARBA" id="ARBA00022741"/>
    </source>
</evidence>
<dbReference type="AlphaFoldDB" id="A0A401Q580"/>
<sequence>VAEDEESMKQVLVVGLDGAGKTSVLHSLSTNTVKRSDRPTAMFNSVCVKTEVAEIEFLEVGGSKSLRKCWSSYLPGSQALVYVVDSADHKRMTLAKKELHQLVRRHSTLPVVVLANKQDVKGACTISEIHERLSLAKLGDKRKLFLIGTHVAEDGSQIPPNMQDTKELIAQLVIY</sequence>
<dbReference type="OrthoDB" id="25466at2759"/>
<reference evidence="6 7" key="1">
    <citation type="journal article" date="2018" name="Nat. Ecol. Evol.">
        <title>Shark genomes provide insights into elasmobranch evolution and the origin of vertebrates.</title>
        <authorList>
            <person name="Hara Y"/>
            <person name="Yamaguchi K"/>
            <person name="Onimaru K"/>
            <person name="Kadota M"/>
            <person name="Koyanagi M"/>
            <person name="Keeley SD"/>
            <person name="Tatsumi K"/>
            <person name="Tanaka K"/>
            <person name="Motone F"/>
            <person name="Kageyama Y"/>
            <person name="Nozu R"/>
            <person name="Adachi N"/>
            <person name="Nishimura O"/>
            <person name="Nakagawa R"/>
            <person name="Tanegashima C"/>
            <person name="Kiyatake I"/>
            <person name="Matsumoto R"/>
            <person name="Murakumo K"/>
            <person name="Nishida K"/>
            <person name="Terakita A"/>
            <person name="Kuratani S"/>
            <person name="Sato K"/>
            <person name="Hyodo S Kuraku.S."/>
        </authorList>
    </citation>
    <scope>NUCLEOTIDE SEQUENCE [LARGE SCALE GENOMIC DNA]</scope>
</reference>
<feature type="binding site" evidence="3">
    <location>
        <position position="62"/>
    </location>
    <ligand>
        <name>GTP</name>
        <dbReference type="ChEBI" id="CHEBI:37565"/>
    </ligand>
</feature>
<evidence type="ECO:0008006" key="8">
    <source>
        <dbReference type="Google" id="ProtNLM"/>
    </source>
</evidence>
<keyword evidence="1 3" id="KW-0547">Nucleotide-binding</keyword>
<dbReference type="InterPro" id="IPR006689">
    <property type="entry name" value="Small_GTPase_ARF/SAR"/>
</dbReference>
<comment type="caution">
    <text evidence="6">The sequence shown here is derived from an EMBL/GenBank/DDBJ whole genome shotgun (WGS) entry which is preliminary data.</text>
</comment>
<evidence type="ECO:0000256" key="5">
    <source>
        <dbReference type="RuleBase" id="RU003925"/>
    </source>
</evidence>
<evidence type="ECO:0000313" key="6">
    <source>
        <dbReference type="EMBL" id="GCB80507.1"/>
    </source>
</evidence>
<feature type="binding site" evidence="3">
    <location>
        <begin position="15"/>
        <end position="22"/>
    </location>
    <ligand>
        <name>GTP</name>
        <dbReference type="ChEBI" id="CHEBI:37565"/>
    </ligand>
</feature>
<comment type="similarity">
    <text evidence="5">Belongs to the small GTPase superfamily. Arf family.</text>
</comment>
<dbReference type="InterPro" id="IPR053254">
    <property type="entry name" value="Arf-like_GTPase"/>
</dbReference>
<organism evidence="6 7">
    <name type="scientific">Scyliorhinus torazame</name>
    <name type="common">Cloudy catshark</name>
    <name type="synonym">Catulus torazame</name>
    <dbReference type="NCBI Taxonomy" id="75743"/>
    <lineage>
        <taxon>Eukaryota</taxon>
        <taxon>Metazoa</taxon>
        <taxon>Chordata</taxon>
        <taxon>Craniata</taxon>
        <taxon>Vertebrata</taxon>
        <taxon>Chondrichthyes</taxon>
        <taxon>Elasmobranchii</taxon>
        <taxon>Galeomorphii</taxon>
        <taxon>Galeoidea</taxon>
        <taxon>Carcharhiniformes</taxon>
        <taxon>Scyliorhinidae</taxon>
        <taxon>Scyliorhinus</taxon>
    </lineage>
</organism>
<dbReference type="SMART" id="SM00177">
    <property type="entry name" value="ARF"/>
    <property type="match status" value="1"/>
</dbReference>
<protein>
    <recommendedName>
        <fullName evidence="8">ADP-ribosylation factor-like 9</fullName>
    </recommendedName>
</protein>
<keyword evidence="7" id="KW-1185">Reference proteome</keyword>
<name>A0A401Q580_SCYTO</name>
<keyword evidence="4" id="KW-0460">Magnesium</keyword>
<dbReference type="Proteomes" id="UP000288216">
    <property type="component" value="Unassembled WGS sequence"/>
</dbReference>
<dbReference type="PROSITE" id="PS51417">
    <property type="entry name" value="ARF"/>
    <property type="match status" value="1"/>
</dbReference>
<dbReference type="InterPro" id="IPR027417">
    <property type="entry name" value="P-loop_NTPase"/>
</dbReference>
<dbReference type="GO" id="GO:0046872">
    <property type="term" value="F:metal ion binding"/>
    <property type="evidence" value="ECO:0007669"/>
    <property type="project" value="UniProtKB-KW"/>
</dbReference>
<feature type="binding site" evidence="4">
    <location>
        <position position="40"/>
    </location>
    <ligand>
        <name>Mg(2+)</name>
        <dbReference type="ChEBI" id="CHEBI:18420"/>
    </ligand>
</feature>
<evidence type="ECO:0000256" key="4">
    <source>
        <dbReference type="PIRSR" id="PIRSR606689-2"/>
    </source>
</evidence>
<dbReference type="GO" id="GO:0005525">
    <property type="term" value="F:GTP binding"/>
    <property type="evidence" value="ECO:0007669"/>
    <property type="project" value="UniProtKB-KW"/>
</dbReference>
<dbReference type="Pfam" id="PF00025">
    <property type="entry name" value="Arf"/>
    <property type="match status" value="1"/>
</dbReference>
<dbReference type="PRINTS" id="PR00328">
    <property type="entry name" value="SAR1GTPBP"/>
</dbReference>
<dbReference type="OMA" id="FAHKQDL"/>
<evidence type="ECO:0000256" key="3">
    <source>
        <dbReference type="PIRSR" id="PIRSR606689-1"/>
    </source>
</evidence>
<gene>
    <name evidence="6" type="ORF">scyTo_0018136</name>
</gene>
<feature type="binding site" evidence="3">
    <location>
        <begin position="116"/>
        <end position="119"/>
    </location>
    <ligand>
        <name>GTP</name>
        <dbReference type="ChEBI" id="CHEBI:37565"/>
    </ligand>
</feature>
<keyword evidence="4" id="KW-0479">Metal-binding</keyword>
<evidence type="ECO:0000256" key="2">
    <source>
        <dbReference type="ARBA" id="ARBA00023134"/>
    </source>
</evidence>
<dbReference type="Gene3D" id="3.40.50.300">
    <property type="entry name" value="P-loop containing nucleotide triphosphate hydrolases"/>
    <property type="match status" value="1"/>
</dbReference>
<dbReference type="PANTHER" id="PTHR46724:SF2">
    <property type="entry name" value="ADP-RIBOSYLATION FACTOR-LIKE PROTEIN 9"/>
    <property type="match status" value="1"/>
</dbReference>
<dbReference type="PANTHER" id="PTHR46724">
    <property type="entry name" value="ADP-RIBOSYLATION FACTOR-LIKE PROTEIN 9-RELATED"/>
    <property type="match status" value="1"/>
</dbReference>